<dbReference type="RefSeq" id="WP_160127933.1">
    <property type="nucleotide sequence ID" value="NZ_CP019288.1"/>
</dbReference>
<reference evidence="4 5" key="1">
    <citation type="journal article" date="2013" name="Int. J. Syst. Evol. Microbiol.">
        <title>Kordia antarctica sp. nov., isolated from Antarctic seawater.</title>
        <authorList>
            <person name="Baek K."/>
            <person name="Choi A."/>
            <person name="Kang I."/>
            <person name="Lee K."/>
            <person name="Cho J.C."/>
        </authorList>
    </citation>
    <scope>NUCLEOTIDE SEQUENCE [LARGE SCALE GENOMIC DNA]</scope>
    <source>
        <strain evidence="4 5">IMCC3317</strain>
    </source>
</reference>
<feature type="transmembrane region" description="Helical" evidence="2">
    <location>
        <begin position="334"/>
        <end position="364"/>
    </location>
</feature>
<keyword evidence="2" id="KW-0812">Transmembrane</keyword>
<dbReference type="GO" id="GO:0006629">
    <property type="term" value="P:lipid metabolic process"/>
    <property type="evidence" value="ECO:0007669"/>
    <property type="project" value="UniProtKB-KW"/>
</dbReference>
<keyword evidence="2" id="KW-0472">Membrane</keyword>
<dbReference type="Gene3D" id="3.40.1090.10">
    <property type="entry name" value="Cytosolic phospholipase A2 catalytic domain"/>
    <property type="match status" value="1"/>
</dbReference>
<dbReference type="SUPFAM" id="SSF52151">
    <property type="entry name" value="FabD/lysophospholipase-like"/>
    <property type="match status" value="1"/>
</dbReference>
<evidence type="ECO:0000313" key="4">
    <source>
        <dbReference type="EMBL" id="QHI35174.1"/>
    </source>
</evidence>
<evidence type="ECO:0000256" key="2">
    <source>
        <dbReference type="SAM" id="Phobius"/>
    </source>
</evidence>
<dbReference type="InterPro" id="IPR016035">
    <property type="entry name" value="Acyl_Trfase/lysoPLipase"/>
</dbReference>
<organism evidence="4 5">
    <name type="scientific">Kordia antarctica</name>
    <dbReference type="NCBI Taxonomy" id="1218801"/>
    <lineage>
        <taxon>Bacteria</taxon>
        <taxon>Pseudomonadati</taxon>
        <taxon>Bacteroidota</taxon>
        <taxon>Flavobacteriia</taxon>
        <taxon>Flavobacteriales</taxon>
        <taxon>Flavobacteriaceae</taxon>
        <taxon>Kordia</taxon>
    </lineage>
</organism>
<dbReference type="AlphaFoldDB" id="A0A7L4ZGZ6"/>
<keyword evidence="1" id="KW-0443">Lipid metabolism</keyword>
<evidence type="ECO:0000256" key="1">
    <source>
        <dbReference type="ARBA" id="ARBA00023098"/>
    </source>
</evidence>
<proteinExistence type="predicted"/>
<dbReference type="Proteomes" id="UP000464657">
    <property type="component" value="Chromosome"/>
</dbReference>
<protein>
    <recommendedName>
        <fullName evidence="3">PNPLA domain-containing protein</fullName>
    </recommendedName>
</protein>
<evidence type="ECO:0000313" key="5">
    <source>
        <dbReference type="Proteomes" id="UP000464657"/>
    </source>
</evidence>
<name>A0A7L4ZGZ6_9FLAO</name>
<evidence type="ECO:0000259" key="3">
    <source>
        <dbReference type="Pfam" id="PF01734"/>
    </source>
</evidence>
<keyword evidence="2" id="KW-1133">Transmembrane helix</keyword>
<dbReference type="OrthoDB" id="9813090at2"/>
<feature type="domain" description="PNPLA" evidence="3">
    <location>
        <begin position="13"/>
        <end position="245"/>
    </location>
</feature>
<dbReference type="InterPro" id="IPR002641">
    <property type="entry name" value="PNPLA_dom"/>
</dbReference>
<gene>
    <name evidence="4" type="ORF">IMCC3317_05200</name>
</gene>
<sequence>MHEDFIPFKSIGLCFSGGGYRATFFSLGVVSYFEKIQYQNASLAKNVEAFSTVSGGTLLGVAYTKAVQDPSFDFKSFFQKFYTSFEPENDKLLKTAIGKLGNDEVWKANPHKKRSLINAFALTYADMDIFKGEFSHFETPTSEHLKHVCFNATDFSFGLAFRFQNTGMFGNKPLNNTQVNNLKNEIQLADIVASSSCFPLGFEPLVFPDDYIKNQQSSDYKSLKNLERFCDGVGIMDGGIADNQGIGSMMKISRQRKTRDRDLDLMVINDVGSFKMVPWQPEPKNLNESASIKSTVSKVLGYLKVKPLYLIILLLGILMMVLNSLEIIKGKAWPAFYIIGGIITGLGLVLTIGGLVAGIVKGFVVRSIASLFKKNVPGPLVDDVLSFKKLSIGLVQRMLTERVSSTVLMVNDIFLKQVRRLNYRLLYSDRDLQHKLITSTVYELNGEATAYTTTFRYNKNISLAPSTLLKNVGLTASETPTTLWWDKTDIAKDRMDTLIACGQFTTCYKLMDYILKLKKNKKVELSEEDTIAVDALYTALESDWKQFNENPMFHVEALKQ</sequence>
<feature type="transmembrane region" description="Helical" evidence="2">
    <location>
        <begin position="308"/>
        <end position="328"/>
    </location>
</feature>
<dbReference type="EMBL" id="CP019288">
    <property type="protein sequence ID" value="QHI35174.1"/>
    <property type="molecule type" value="Genomic_DNA"/>
</dbReference>
<accession>A0A7L4ZGZ6</accession>
<keyword evidence="5" id="KW-1185">Reference proteome</keyword>
<dbReference type="Pfam" id="PF01734">
    <property type="entry name" value="Patatin"/>
    <property type="match status" value="1"/>
</dbReference>
<dbReference type="KEGG" id="kan:IMCC3317_05200"/>